<dbReference type="AlphaFoldDB" id="A0A9E2S978"/>
<dbReference type="PANTHER" id="PTHR42852:SF6">
    <property type="entry name" value="THIOL:DISULFIDE INTERCHANGE PROTEIN DSBE"/>
    <property type="match status" value="1"/>
</dbReference>
<evidence type="ECO:0000256" key="2">
    <source>
        <dbReference type="ARBA" id="ARBA00023157"/>
    </source>
</evidence>
<dbReference type="Proteomes" id="UP000812270">
    <property type="component" value="Unassembled WGS sequence"/>
</dbReference>
<dbReference type="RefSeq" id="WP_217792555.1">
    <property type="nucleotide sequence ID" value="NZ_JAHSPG010000013.1"/>
</dbReference>
<dbReference type="GO" id="GO:0017004">
    <property type="term" value="P:cytochrome complex assembly"/>
    <property type="evidence" value="ECO:0007669"/>
    <property type="project" value="UniProtKB-KW"/>
</dbReference>
<gene>
    <name evidence="5" type="ORF">KTO63_16855</name>
</gene>
<dbReference type="InterPro" id="IPR050553">
    <property type="entry name" value="Thioredoxin_ResA/DsbE_sf"/>
</dbReference>
<evidence type="ECO:0000256" key="1">
    <source>
        <dbReference type="ARBA" id="ARBA00022748"/>
    </source>
</evidence>
<dbReference type="InterPro" id="IPR017937">
    <property type="entry name" value="Thioredoxin_CS"/>
</dbReference>
<evidence type="ECO:0000259" key="4">
    <source>
        <dbReference type="PROSITE" id="PS51352"/>
    </source>
</evidence>
<reference evidence="5" key="1">
    <citation type="submission" date="2021-06" db="EMBL/GenBank/DDBJ databases">
        <authorList>
            <person name="Huq M.A."/>
        </authorList>
    </citation>
    <scope>NUCLEOTIDE SEQUENCE</scope>
    <source>
        <strain evidence="5">MAH-26</strain>
    </source>
</reference>
<protein>
    <submittedName>
        <fullName evidence="5">AhpC/TSA family protein</fullName>
    </submittedName>
</protein>
<dbReference type="InterPro" id="IPR013766">
    <property type="entry name" value="Thioredoxin_domain"/>
</dbReference>
<dbReference type="GO" id="GO:0016491">
    <property type="term" value="F:oxidoreductase activity"/>
    <property type="evidence" value="ECO:0007669"/>
    <property type="project" value="InterPro"/>
</dbReference>
<name>A0A9E2S978_9BACT</name>
<dbReference type="GO" id="GO:0016209">
    <property type="term" value="F:antioxidant activity"/>
    <property type="evidence" value="ECO:0007669"/>
    <property type="project" value="InterPro"/>
</dbReference>
<sequence>MKYFFIAICALAYTICNAQTKYTYEIKGTIKGLGSDTLILNPMTGERPQNATLIRIPGNNDNIYYKGETDYAYLVWAQVNSKFVDGRNFTFFLEKGTITINGKLDSLTRTDIQGTPGNDDFMRAQRRVTSYYDWAAVLRKQLKNDHMDTSSLVYKQTTATIASMYDSVYNFEHQFIKNNPSSPVAALYLYLLQSSLPGTELESLYLALDEQVKKSPLLNTTPQKIAAKKKTVIGNPAPDFTMADVNGKAVGLKDFRGKYVLLDFWASWCGPCRAENPNLIAAYAKFKSKGLEIVSISVDENGTSWKKAIEKDGLNWIHLSNLAKPNPVAILYGVQPIPDNFLISPDGVIIARGLSGAEVDETLSKYIH</sequence>
<feature type="domain" description="Thioredoxin" evidence="4">
    <location>
        <begin position="231"/>
        <end position="368"/>
    </location>
</feature>
<comment type="caution">
    <text evidence="5">The sequence shown here is derived from an EMBL/GenBank/DDBJ whole genome shotgun (WGS) entry which is preliminary data.</text>
</comment>
<dbReference type="PROSITE" id="PS51352">
    <property type="entry name" value="THIOREDOXIN_2"/>
    <property type="match status" value="1"/>
</dbReference>
<dbReference type="PROSITE" id="PS00194">
    <property type="entry name" value="THIOREDOXIN_1"/>
    <property type="match status" value="1"/>
</dbReference>
<dbReference type="Pfam" id="PF14289">
    <property type="entry name" value="DUF4369"/>
    <property type="match status" value="1"/>
</dbReference>
<evidence type="ECO:0000313" key="6">
    <source>
        <dbReference type="Proteomes" id="UP000812270"/>
    </source>
</evidence>
<dbReference type="EMBL" id="JAHSPG010000013">
    <property type="protein sequence ID" value="MBV4358838.1"/>
    <property type="molecule type" value="Genomic_DNA"/>
</dbReference>
<dbReference type="Pfam" id="PF00578">
    <property type="entry name" value="AhpC-TSA"/>
    <property type="match status" value="1"/>
</dbReference>
<accession>A0A9E2S978</accession>
<keyword evidence="1" id="KW-0201">Cytochrome c-type biogenesis</keyword>
<evidence type="ECO:0000313" key="5">
    <source>
        <dbReference type="EMBL" id="MBV4358838.1"/>
    </source>
</evidence>
<dbReference type="InterPro" id="IPR000866">
    <property type="entry name" value="AhpC/TSA"/>
</dbReference>
<proteinExistence type="predicted"/>
<dbReference type="CDD" id="cd02966">
    <property type="entry name" value="TlpA_like_family"/>
    <property type="match status" value="1"/>
</dbReference>
<keyword evidence="3" id="KW-0676">Redox-active center</keyword>
<keyword evidence="6" id="KW-1185">Reference proteome</keyword>
<evidence type="ECO:0000256" key="3">
    <source>
        <dbReference type="ARBA" id="ARBA00023284"/>
    </source>
</evidence>
<keyword evidence="2" id="KW-1015">Disulfide bond</keyword>
<dbReference type="InterPro" id="IPR025380">
    <property type="entry name" value="DUF4369"/>
</dbReference>
<organism evidence="5 6">
    <name type="scientific">Pinibacter aurantiacus</name>
    <dbReference type="NCBI Taxonomy" id="2851599"/>
    <lineage>
        <taxon>Bacteria</taxon>
        <taxon>Pseudomonadati</taxon>
        <taxon>Bacteroidota</taxon>
        <taxon>Chitinophagia</taxon>
        <taxon>Chitinophagales</taxon>
        <taxon>Chitinophagaceae</taxon>
        <taxon>Pinibacter</taxon>
    </lineage>
</organism>
<dbReference type="PANTHER" id="PTHR42852">
    <property type="entry name" value="THIOL:DISULFIDE INTERCHANGE PROTEIN DSBE"/>
    <property type="match status" value="1"/>
</dbReference>